<dbReference type="InterPro" id="IPR037844">
    <property type="entry name" value="PH_ASAP"/>
</dbReference>
<feature type="coiled-coil region" evidence="14">
    <location>
        <begin position="116"/>
        <end position="143"/>
    </location>
</feature>
<evidence type="ECO:0000256" key="12">
    <source>
        <dbReference type="PROSITE-ProRule" id="PRU00023"/>
    </source>
</evidence>
<dbReference type="GO" id="GO:0005925">
    <property type="term" value="C:focal adhesion"/>
    <property type="evidence" value="ECO:0007669"/>
    <property type="project" value="InterPro"/>
</dbReference>
<evidence type="ECO:0000313" key="18">
    <source>
        <dbReference type="Ensembl" id="ENSNVIP00000029824.1"/>
    </source>
</evidence>
<dbReference type="Pfam" id="PF01412">
    <property type="entry name" value="ArfGap"/>
    <property type="match status" value="1"/>
</dbReference>
<reference evidence="18" key="2">
    <citation type="submission" date="2025-09" db="UniProtKB">
        <authorList>
            <consortium name="Ensembl"/>
        </authorList>
    </citation>
    <scope>IDENTIFICATION</scope>
</reference>
<feature type="region of interest" description="Disordered" evidence="15">
    <location>
        <begin position="784"/>
        <end position="847"/>
    </location>
</feature>
<dbReference type="InterPro" id="IPR047006">
    <property type="entry name" value="ASAP3_ArfGap"/>
</dbReference>
<dbReference type="Ensembl" id="ENSNVIT00000034557.1">
    <property type="protein sequence ID" value="ENSNVIP00000029824.1"/>
    <property type="gene ID" value="ENSNVIG00000022722.1"/>
</dbReference>
<dbReference type="Gene3D" id="2.30.29.30">
    <property type="entry name" value="Pleckstrin-homology domain (PH domain)/Phosphotyrosine-binding domain (PTB)"/>
    <property type="match status" value="1"/>
</dbReference>
<keyword evidence="5 13" id="KW-0863">Zinc-finger</keyword>
<dbReference type="GO" id="GO:0016477">
    <property type="term" value="P:cell migration"/>
    <property type="evidence" value="ECO:0007669"/>
    <property type="project" value="InterPro"/>
</dbReference>
<evidence type="ECO:0000256" key="9">
    <source>
        <dbReference type="ARBA" id="ARBA00054302"/>
    </source>
</evidence>
<evidence type="ECO:0000256" key="13">
    <source>
        <dbReference type="PROSITE-ProRule" id="PRU00288"/>
    </source>
</evidence>
<dbReference type="InterPro" id="IPR028775">
    <property type="entry name" value="BAR_ASAP3"/>
</dbReference>
<keyword evidence="4" id="KW-0677">Repeat</keyword>
<dbReference type="FunFam" id="1.10.220.150:FF:000002">
    <property type="entry name" value="arf-GAP with SH3 domain, ANK repeat and PH domain-containing protein 1"/>
    <property type="match status" value="1"/>
</dbReference>
<sequence length="847" mass="92509">SPFCRQSPQGLEKLTMLEGDQAILQRIKKAVRAIHSSGLGHVENEEQYREAVESLGNSHLSQNSHELSTGFLNLAVFTREVAALFKNLVQNLNNIVSFPLDSLLKGQLRDGRQDSKKQLEKAWKDYEAKMARLEKERDRARVTGGAPGEVAQDTQRERRVFQLHMCEYLLRAGESQLKQGPDFLQSLIKFFHAQHNFFQDGWKAAQSLSPFIEKLAASVHALRQAQEEELQKLIRLRDSLRGTLQLDKQETLSRKNSGGGGGGYSIHQHQGNKQFGTEKVGFLYKKSDGIRRVWQKRKCGVKYGCLTISHSTINRPPVKLTLLTCQVRPHPEEKKCFDLVTHNRTYHFQAEDEHECEAWVSVLQNSKDEALSSAFLAEPSGGGPGPWGGAGLDGEPQDLTKLLIAEVKSRPGNGQCCDCGAADPTWLSTNLGVLTCIQCSGVHRELGVRFSRMQSLTLDLLGPSELLLALNIGNTRFNEVMEAQLPAQGGPKPSAESDMSTRRDYIVAKYVEHRFARRSTPEPQRLRTAICNRDLLSVLEAFANGQDFGQLLPGPEGQAPGELALHLAIRVASPASLPLVDFIIQNGGHLDAKAADGNSALHWAALYNQPDCLKLLLKGRASLGTGGAPSTSPSRLPFFPAPGVELPLEQAQAGTLAFPLHVDYNWGISPEPGSDSEEDEEEKVSPGPVSRAFVSPWKEPDWACGRVDLSNKTYETIANLGSTAPQSQSEACPPPLPVKNPSRTMVQGRAGHASGGMASHLEKCSPYRSRTVCRVLAHRSEVPSLSCEPCGAPESLGRPASTSSTLTHPVDAAGPSQTPPSSEEGPSRPSLTSGSTPAEMYPPVRFR</sequence>
<dbReference type="SMART" id="SM00248">
    <property type="entry name" value="ANK"/>
    <property type="match status" value="2"/>
</dbReference>
<dbReference type="Pfam" id="PF12796">
    <property type="entry name" value="Ank_2"/>
    <property type="match status" value="1"/>
</dbReference>
<dbReference type="SUPFAM" id="SSF50729">
    <property type="entry name" value="PH domain-like"/>
    <property type="match status" value="1"/>
</dbReference>
<dbReference type="GO" id="GO:0005737">
    <property type="term" value="C:cytoplasm"/>
    <property type="evidence" value="ECO:0007669"/>
    <property type="project" value="UniProtKB-SubCell"/>
</dbReference>
<evidence type="ECO:0000256" key="10">
    <source>
        <dbReference type="ARBA" id="ARBA00072373"/>
    </source>
</evidence>
<comment type="function">
    <text evidence="9">Promotes cell proliferation.</text>
</comment>
<evidence type="ECO:0000256" key="4">
    <source>
        <dbReference type="ARBA" id="ARBA00022737"/>
    </source>
</evidence>
<evidence type="ECO:0000256" key="2">
    <source>
        <dbReference type="ARBA" id="ARBA00022490"/>
    </source>
</evidence>
<dbReference type="GO" id="GO:0005096">
    <property type="term" value="F:GTPase activator activity"/>
    <property type="evidence" value="ECO:0007669"/>
    <property type="project" value="InterPro"/>
</dbReference>
<dbReference type="CDD" id="cd17900">
    <property type="entry name" value="ArfGap_ASAP3"/>
    <property type="match status" value="1"/>
</dbReference>
<dbReference type="PROSITE" id="PS50115">
    <property type="entry name" value="ARFGAP"/>
    <property type="match status" value="1"/>
</dbReference>
<dbReference type="Gene3D" id="1.25.40.20">
    <property type="entry name" value="Ankyrin repeat-containing domain"/>
    <property type="match status" value="1"/>
</dbReference>
<dbReference type="SMART" id="SM00105">
    <property type="entry name" value="ArfGap"/>
    <property type="match status" value="1"/>
</dbReference>
<accession>A0A8C7BV92</accession>
<dbReference type="Pfam" id="PF00169">
    <property type="entry name" value="PH"/>
    <property type="match status" value="1"/>
</dbReference>
<dbReference type="Pfam" id="PF16746">
    <property type="entry name" value="BAR_3"/>
    <property type="match status" value="1"/>
</dbReference>
<evidence type="ECO:0000256" key="3">
    <source>
        <dbReference type="ARBA" id="ARBA00022723"/>
    </source>
</evidence>
<dbReference type="FunFam" id="2.30.29.30:FF:000012">
    <property type="entry name" value="Arf-GAP with SH3 domain, ANK repeat and PH domain-containing protein 2"/>
    <property type="match status" value="1"/>
</dbReference>
<dbReference type="PROSITE" id="PS50297">
    <property type="entry name" value="ANK_REP_REGION"/>
    <property type="match status" value="1"/>
</dbReference>
<dbReference type="Proteomes" id="UP000694425">
    <property type="component" value="Unplaced"/>
</dbReference>
<evidence type="ECO:0000256" key="8">
    <source>
        <dbReference type="ARBA" id="ARBA00023054"/>
    </source>
</evidence>
<organism evidence="18 19">
    <name type="scientific">Neovison vison</name>
    <name type="common">American mink</name>
    <name type="synonym">Mustela vison</name>
    <dbReference type="NCBI Taxonomy" id="452646"/>
    <lineage>
        <taxon>Eukaryota</taxon>
        <taxon>Metazoa</taxon>
        <taxon>Chordata</taxon>
        <taxon>Craniata</taxon>
        <taxon>Vertebrata</taxon>
        <taxon>Euteleostomi</taxon>
        <taxon>Mammalia</taxon>
        <taxon>Eutheria</taxon>
        <taxon>Laurasiatheria</taxon>
        <taxon>Carnivora</taxon>
        <taxon>Caniformia</taxon>
        <taxon>Musteloidea</taxon>
        <taxon>Mustelidae</taxon>
        <taxon>Mustelinae</taxon>
        <taxon>Neogale</taxon>
    </lineage>
</organism>
<dbReference type="InterPro" id="IPR004148">
    <property type="entry name" value="BAR_dom"/>
</dbReference>
<feature type="repeat" description="ANK" evidence="12">
    <location>
        <begin position="596"/>
        <end position="628"/>
    </location>
</feature>
<feature type="region of interest" description="Disordered" evidence="15">
    <location>
        <begin position="668"/>
        <end position="692"/>
    </location>
</feature>
<reference evidence="18" key="1">
    <citation type="submission" date="2025-08" db="UniProtKB">
        <authorList>
            <consortium name="Ensembl"/>
        </authorList>
    </citation>
    <scope>IDENTIFICATION</scope>
</reference>
<dbReference type="PANTHER" id="PTHR45854">
    <property type="entry name" value="ASAP FAMILY MEMBER"/>
    <property type="match status" value="1"/>
</dbReference>
<keyword evidence="2" id="KW-0963">Cytoplasm</keyword>
<evidence type="ECO:0000313" key="19">
    <source>
        <dbReference type="Proteomes" id="UP000694425"/>
    </source>
</evidence>
<feature type="region of interest" description="Disordered" evidence="15">
    <location>
        <begin position="247"/>
        <end position="270"/>
    </location>
</feature>
<evidence type="ECO:0000256" key="7">
    <source>
        <dbReference type="ARBA" id="ARBA00023043"/>
    </source>
</evidence>
<dbReference type="Gene3D" id="1.20.1270.60">
    <property type="entry name" value="Arfaptin homology (AH) domain/BAR domain"/>
    <property type="match status" value="1"/>
</dbReference>
<dbReference type="InterPro" id="IPR037278">
    <property type="entry name" value="ARFGAP/RecO"/>
</dbReference>
<dbReference type="SUPFAM" id="SSF48403">
    <property type="entry name" value="Ankyrin repeat"/>
    <property type="match status" value="1"/>
</dbReference>
<dbReference type="GO" id="GO:0008270">
    <property type="term" value="F:zinc ion binding"/>
    <property type="evidence" value="ECO:0007669"/>
    <property type="project" value="UniProtKB-KW"/>
</dbReference>
<feature type="domain" description="PH" evidence="16">
    <location>
        <begin position="276"/>
        <end position="368"/>
    </location>
</feature>
<feature type="compositionally biased region" description="Low complexity" evidence="15">
    <location>
        <begin position="819"/>
        <end position="830"/>
    </location>
</feature>
<comment type="subcellular location">
    <subcellularLocation>
        <location evidence="1">Cytoplasm</location>
    </subcellularLocation>
</comment>
<dbReference type="PROSITE" id="PS50088">
    <property type="entry name" value="ANK_REPEAT"/>
    <property type="match status" value="1"/>
</dbReference>
<dbReference type="SUPFAM" id="SSF57863">
    <property type="entry name" value="ArfGap/RecO-like zinc finger"/>
    <property type="match status" value="1"/>
</dbReference>
<dbReference type="SUPFAM" id="SSF103657">
    <property type="entry name" value="BAR/IMD domain-like"/>
    <property type="match status" value="1"/>
</dbReference>
<name>A0A8C7BV92_NEOVI</name>
<evidence type="ECO:0000259" key="16">
    <source>
        <dbReference type="PROSITE" id="PS50003"/>
    </source>
</evidence>
<keyword evidence="3" id="KW-0479">Metal-binding</keyword>
<dbReference type="InterPro" id="IPR011993">
    <property type="entry name" value="PH-like_dom_sf"/>
</dbReference>
<evidence type="ECO:0000259" key="17">
    <source>
        <dbReference type="PROSITE" id="PS50115"/>
    </source>
</evidence>
<proteinExistence type="predicted"/>
<dbReference type="InterPro" id="IPR043593">
    <property type="entry name" value="ASAP"/>
</dbReference>
<dbReference type="GeneTree" id="ENSGT00940000161085"/>
<evidence type="ECO:0000256" key="11">
    <source>
        <dbReference type="ARBA" id="ARBA00075651"/>
    </source>
</evidence>
<evidence type="ECO:0000256" key="5">
    <source>
        <dbReference type="ARBA" id="ARBA00022771"/>
    </source>
</evidence>
<evidence type="ECO:0000256" key="6">
    <source>
        <dbReference type="ARBA" id="ARBA00022833"/>
    </source>
</evidence>
<dbReference type="GO" id="GO:0051492">
    <property type="term" value="P:regulation of stress fiber assembly"/>
    <property type="evidence" value="ECO:0007669"/>
    <property type="project" value="TreeGrafter"/>
</dbReference>
<dbReference type="Gene3D" id="1.10.220.150">
    <property type="entry name" value="Arf GTPase activating protein"/>
    <property type="match status" value="1"/>
</dbReference>
<dbReference type="GO" id="GO:0001726">
    <property type="term" value="C:ruffle"/>
    <property type="evidence" value="ECO:0007669"/>
    <property type="project" value="TreeGrafter"/>
</dbReference>
<dbReference type="PRINTS" id="PR00405">
    <property type="entry name" value="REVINTRACTNG"/>
</dbReference>
<protein>
    <recommendedName>
        <fullName evidence="10">Arf-GAP with SH3 domain, ANK repeat and PH domain-containing protein 3</fullName>
    </recommendedName>
    <alternativeName>
        <fullName evidence="11">Development and differentiation-enhancing factor-like 1</fullName>
    </alternativeName>
</protein>
<dbReference type="PROSITE" id="PS50003">
    <property type="entry name" value="PH_DOMAIN"/>
    <property type="match status" value="1"/>
</dbReference>
<evidence type="ECO:0000256" key="15">
    <source>
        <dbReference type="SAM" id="MobiDB-lite"/>
    </source>
</evidence>
<dbReference type="InterPro" id="IPR001164">
    <property type="entry name" value="ArfGAP_dom"/>
</dbReference>
<keyword evidence="8 14" id="KW-0175">Coiled coil</keyword>
<evidence type="ECO:0000256" key="1">
    <source>
        <dbReference type="ARBA" id="ARBA00004496"/>
    </source>
</evidence>
<dbReference type="FunFam" id="1.25.40.950:FF:000002">
    <property type="entry name" value="Arf-GAP with SH3 domain, ANK repeat and PH domain-containing protein 3"/>
    <property type="match status" value="1"/>
</dbReference>
<dbReference type="InterPro" id="IPR036770">
    <property type="entry name" value="Ankyrin_rpt-contain_sf"/>
</dbReference>
<keyword evidence="6" id="KW-0862">Zinc</keyword>
<dbReference type="InterPro" id="IPR038508">
    <property type="entry name" value="ArfGAP_dom_sf"/>
</dbReference>
<dbReference type="AlphaFoldDB" id="A0A8C7BV92"/>
<dbReference type="CDD" id="cd07640">
    <property type="entry name" value="BAR_ASAP3"/>
    <property type="match status" value="1"/>
</dbReference>
<dbReference type="CDD" id="cd13251">
    <property type="entry name" value="PH_ASAP"/>
    <property type="match status" value="1"/>
</dbReference>
<dbReference type="FunFam" id="1.25.40.20:FF:000006">
    <property type="entry name" value="Arf-GAP with SH3 domain, ANK repeat and PH domain-containing protein 2"/>
    <property type="match status" value="1"/>
</dbReference>
<dbReference type="InterPro" id="IPR001849">
    <property type="entry name" value="PH_domain"/>
</dbReference>
<evidence type="ECO:0000256" key="14">
    <source>
        <dbReference type="SAM" id="Coils"/>
    </source>
</evidence>
<dbReference type="InterPro" id="IPR027267">
    <property type="entry name" value="AH/BAR_dom_sf"/>
</dbReference>
<dbReference type="FunFam" id="1.20.1270.60:FF:000036">
    <property type="entry name" value="Arf-GAP with SH3 domain, ANK repeat and PH domain-containing protein 3"/>
    <property type="match status" value="1"/>
</dbReference>
<dbReference type="InterPro" id="IPR002110">
    <property type="entry name" value="Ankyrin_rpt"/>
</dbReference>
<dbReference type="PANTHER" id="PTHR45854:SF1">
    <property type="entry name" value="ARF-GAP WITH SH3 DOMAIN, ANK REPEAT AND PH DOMAIN-CONTAINING PROTEIN 3"/>
    <property type="match status" value="1"/>
</dbReference>
<keyword evidence="7 12" id="KW-0040">ANK repeat</keyword>
<feature type="domain" description="Arf-GAP" evidence="17">
    <location>
        <begin position="401"/>
        <end position="523"/>
    </location>
</feature>
<dbReference type="SMART" id="SM00233">
    <property type="entry name" value="PH"/>
    <property type="match status" value="1"/>
</dbReference>
<keyword evidence="19" id="KW-1185">Reference proteome</keyword>